<feature type="domain" description="Sushi" evidence="6">
    <location>
        <begin position="183"/>
        <end position="244"/>
    </location>
</feature>
<keyword evidence="8" id="KW-1185">Reference proteome</keyword>
<dbReference type="CDD" id="cd00033">
    <property type="entry name" value="CCP"/>
    <property type="match status" value="3"/>
</dbReference>
<keyword evidence="1" id="KW-0677">Repeat</keyword>
<keyword evidence="2 3" id="KW-1015">Disulfide bond</keyword>
<comment type="caution">
    <text evidence="7">The sequence shown here is derived from an EMBL/GenBank/DDBJ whole genome shotgun (WGS) entry which is preliminary data.</text>
</comment>
<dbReference type="SUPFAM" id="SSF57535">
    <property type="entry name" value="Complement control module/SCR domain"/>
    <property type="match status" value="3"/>
</dbReference>
<comment type="caution">
    <text evidence="3">Lacks conserved residue(s) required for the propagation of feature annotation.</text>
</comment>
<dbReference type="InterPro" id="IPR000436">
    <property type="entry name" value="Sushi_SCR_CCP_dom"/>
</dbReference>
<evidence type="ECO:0000259" key="6">
    <source>
        <dbReference type="PROSITE" id="PS50923"/>
    </source>
</evidence>
<dbReference type="Pfam" id="PF00084">
    <property type="entry name" value="Sushi"/>
    <property type="match status" value="3"/>
</dbReference>
<dbReference type="PANTHER" id="PTHR46343">
    <property type="entry name" value="HYR DOMAIN-CONTAINING PROTEIN"/>
    <property type="match status" value="1"/>
</dbReference>
<evidence type="ECO:0000313" key="7">
    <source>
        <dbReference type="EMBL" id="KAH3796104.1"/>
    </source>
</evidence>
<keyword evidence="4" id="KW-0732">Signal</keyword>
<evidence type="ECO:0000256" key="4">
    <source>
        <dbReference type="SAM" id="SignalP"/>
    </source>
</evidence>
<dbReference type="PROSITE" id="PS50923">
    <property type="entry name" value="SUSHI"/>
    <property type="match status" value="2"/>
</dbReference>
<dbReference type="Gene3D" id="2.10.70.10">
    <property type="entry name" value="Complement Module, domain 1"/>
    <property type="match status" value="3"/>
</dbReference>
<evidence type="ECO:0000259" key="5">
    <source>
        <dbReference type="PROSITE" id="PS50825"/>
    </source>
</evidence>
<reference evidence="7" key="2">
    <citation type="submission" date="2020-11" db="EMBL/GenBank/DDBJ databases">
        <authorList>
            <person name="McCartney M.A."/>
            <person name="Auch B."/>
            <person name="Kono T."/>
            <person name="Mallez S."/>
            <person name="Becker A."/>
            <person name="Gohl D.M."/>
            <person name="Silverstein K.A.T."/>
            <person name="Koren S."/>
            <person name="Bechman K.B."/>
            <person name="Herman A."/>
            <person name="Abrahante J.E."/>
            <person name="Garbe J."/>
        </authorList>
    </citation>
    <scope>NUCLEOTIDE SEQUENCE</scope>
    <source>
        <strain evidence="7">Duluth1</strain>
        <tissue evidence="7">Whole animal</tissue>
    </source>
</reference>
<dbReference type="Gene3D" id="2.60.120.200">
    <property type="match status" value="1"/>
</dbReference>
<feature type="domain" description="Sushi" evidence="6">
    <location>
        <begin position="121"/>
        <end position="182"/>
    </location>
</feature>
<dbReference type="AlphaFoldDB" id="A0A9D4FBS3"/>
<dbReference type="PROSITE" id="PS50825">
    <property type="entry name" value="HYR"/>
    <property type="match status" value="1"/>
</dbReference>
<evidence type="ECO:0008006" key="9">
    <source>
        <dbReference type="Google" id="ProtNLM"/>
    </source>
</evidence>
<evidence type="ECO:0000256" key="2">
    <source>
        <dbReference type="ARBA" id="ARBA00023157"/>
    </source>
</evidence>
<dbReference type="InterPro" id="IPR011641">
    <property type="entry name" value="Tyr-kin_ephrin_A/B_rcpt-like"/>
</dbReference>
<dbReference type="SMART" id="SM01411">
    <property type="entry name" value="Ephrin_rec_like"/>
    <property type="match status" value="2"/>
</dbReference>
<reference evidence="7" key="1">
    <citation type="journal article" date="2019" name="bioRxiv">
        <title>The Genome of the Zebra Mussel, Dreissena polymorpha: A Resource for Invasive Species Research.</title>
        <authorList>
            <person name="McCartney M.A."/>
            <person name="Auch B."/>
            <person name="Kono T."/>
            <person name="Mallez S."/>
            <person name="Zhang Y."/>
            <person name="Obille A."/>
            <person name="Becker A."/>
            <person name="Abrahante J.E."/>
            <person name="Garbe J."/>
            <person name="Badalamenti J.P."/>
            <person name="Herman A."/>
            <person name="Mangelson H."/>
            <person name="Liachko I."/>
            <person name="Sullivan S."/>
            <person name="Sone E.D."/>
            <person name="Koren S."/>
            <person name="Silverstein K.A.T."/>
            <person name="Beckman K.B."/>
            <person name="Gohl D.M."/>
        </authorList>
    </citation>
    <scope>NUCLEOTIDE SEQUENCE</scope>
    <source>
        <strain evidence="7">Duluth1</strain>
        <tissue evidence="7">Whole animal</tissue>
    </source>
</reference>
<dbReference type="EMBL" id="JAIWYP010000007">
    <property type="protein sequence ID" value="KAH3796104.1"/>
    <property type="molecule type" value="Genomic_DNA"/>
</dbReference>
<keyword evidence="3" id="KW-0768">Sushi</keyword>
<dbReference type="InterPro" id="IPR009030">
    <property type="entry name" value="Growth_fac_rcpt_cys_sf"/>
</dbReference>
<feature type="domain" description="HYR" evidence="5">
    <location>
        <begin position="34"/>
        <end position="120"/>
    </location>
</feature>
<gene>
    <name evidence="7" type="ORF">DPMN_149671</name>
</gene>
<dbReference type="InterPro" id="IPR013320">
    <property type="entry name" value="ConA-like_dom_sf"/>
</dbReference>
<dbReference type="PANTHER" id="PTHR46343:SF2">
    <property type="entry name" value="SUSHI_VON WILLEBRAND FACTOR TYPE A_EGF_PENTRAXIN DOMAIN-CONTAINING 1"/>
    <property type="match status" value="1"/>
</dbReference>
<protein>
    <recommendedName>
        <fullName evidence="9">Sushi, von Willebrand factor type A, EGF and pentraxin domain-containing protein 1</fullName>
    </recommendedName>
</protein>
<dbReference type="InterPro" id="IPR003410">
    <property type="entry name" value="HYR_dom"/>
</dbReference>
<dbReference type="InterPro" id="IPR043555">
    <property type="entry name" value="SRPX-like"/>
</dbReference>
<evidence type="ECO:0000256" key="1">
    <source>
        <dbReference type="ARBA" id="ARBA00022737"/>
    </source>
</evidence>
<dbReference type="SMART" id="SM00032">
    <property type="entry name" value="CCP"/>
    <property type="match status" value="3"/>
</dbReference>
<feature type="disulfide bond" evidence="3">
    <location>
        <begin position="123"/>
        <end position="166"/>
    </location>
</feature>
<feature type="signal peptide" evidence="4">
    <location>
        <begin position="1"/>
        <end position="18"/>
    </location>
</feature>
<accession>A0A9D4FBS3</accession>
<dbReference type="InterPro" id="IPR035976">
    <property type="entry name" value="Sushi/SCR/CCP_sf"/>
</dbReference>
<name>A0A9D4FBS3_DREPO</name>
<dbReference type="Pfam" id="PF02494">
    <property type="entry name" value="HYR"/>
    <property type="match status" value="1"/>
</dbReference>
<feature type="chain" id="PRO_5038482290" description="Sushi, von Willebrand factor type A, EGF and pentraxin domain-containing protein 1" evidence="4">
    <location>
        <begin position="19"/>
        <end position="784"/>
    </location>
</feature>
<evidence type="ECO:0000256" key="3">
    <source>
        <dbReference type="PROSITE-ProRule" id="PRU00302"/>
    </source>
</evidence>
<evidence type="ECO:0000313" key="8">
    <source>
        <dbReference type="Proteomes" id="UP000828390"/>
    </source>
</evidence>
<dbReference type="Gene3D" id="2.10.50.10">
    <property type="entry name" value="Tumor Necrosis Factor Receptor, subunit A, domain 2"/>
    <property type="match status" value="1"/>
</dbReference>
<sequence>MICLDRAIISRAILLVLCGELCIACGRRRPPQVLDKAPPSLYGCPGNLHYYTDPLKLYSTLVEWTEPTAWDSSNGSVSAQRIEGNGPGQVFYVGVHPIRYMTKDNTGNTVTCGFTVTVEAKYCRPWATIRHGRVVCDPSVDMLVGTLCTFGCFPGYRLQGSNTAICEAQDRWSVSSLPTCAPRTCKRLVPGNIHTSIHCTDENNFQSACQYTCSNGFDIFPGEARVRTCDAHGNWSGNETVCRDVTPPMYAECPSLLVFYADKLHDFTTVNWQAPLHSDNAEITCHSLYPRPYTKVECPDGRRFGSQCDFTCQEGASLKGNSIAHCDAWNSRGAYCVLQCEKGYVVHDSEFDPLLTCSDISGVFSNVKNDGKLPPCTAWEPDPFFNYQLDEYYYFDGDCWAAKEQIKQNFIAALLSSLGNVCTATNCNASYVEVYCFNETHQARERRSVSNTLTVSVILTVSGEGQNKLSPTDAIMMQEQIYRARAESNASLEIGLGQYMQLTSIHVSNPEVTCQLGSIADSVMLACVHCSIGTYHDIDAGQCRPCPKGQYQPISKQTTCIECPTRTTTRTNGSIDANQCFEACPPGYISPTGTIPCSPCDVGSYSPVYGRTQCMLCPGSKTTRTNVAASEIEECYDFDLEFSSDIYAYGNASVRFKPTSNCTNLYLDLWMHCSTCDRILEITDAHGQPVFRLEIRKGFIDVTLHGCQTSVKSFGIIENLQWHNLGLSVTNSNVTVTIDDKELYSPPLTYICYIVRTGGLRFDYWRFIIRWECDSTESLGCNFK</sequence>
<dbReference type="SUPFAM" id="SSF57184">
    <property type="entry name" value="Growth factor receptor domain"/>
    <property type="match status" value="1"/>
</dbReference>
<dbReference type="SUPFAM" id="SSF49899">
    <property type="entry name" value="Concanavalin A-like lectins/glucanases"/>
    <property type="match status" value="1"/>
</dbReference>
<dbReference type="Pfam" id="PF07699">
    <property type="entry name" value="Ephrin_rec_like"/>
    <property type="match status" value="2"/>
</dbReference>
<proteinExistence type="predicted"/>
<organism evidence="7 8">
    <name type="scientific">Dreissena polymorpha</name>
    <name type="common">Zebra mussel</name>
    <name type="synonym">Mytilus polymorpha</name>
    <dbReference type="NCBI Taxonomy" id="45954"/>
    <lineage>
        <taxon>Eukaryota</taxon>
        <taxon>Metazoa</taxon>
        <taxon>Spiralia</taxon>
        <taxon>Lophotrochozoa</taxon>
        <taxon>Mollusca</taxon>
        <taxon>Bivalvia</taxon>
        <taxon>Autobranchia</taxon>
        <taxon>Heteroconchia</taxon>
        <taxon>Euheterodonta</taxon>
        <taxon>Imparidentia</taxon>
        <taxon>Neoheterodontei</taxon>
        <taxon>Myida</taxon>
        <taxon>Dreissenoidea</taxon>
        <taxon>Dreissenidae</taxon>
        <taxon>Dreissena</taxon>
    </lineage>
</organism>
<dbReference type="Proteomes" id="UP000828390">
    <property type="component" value="Unassembled WGS sequence"/>
</dbReference>